<dbReference type="Proteomes" id="UP000317369">
    <property type="component" value="Chromosome"/>
</dbReference>
<dbReference type="KEGG" id="pcor:KS4_04590"/>
<protein>
    <submittedName>
        <fullName evidence="1">Uncharacterized protein</fullName>
    </submittedName>
</protein>
<evidence type="ECO:0000313" key="2">
    <source>
        <dbReference type="Proteomes" id="UP000317369"/>
    </source>
</evidence>
<name>A0A517YQD0_9BACT</name>
<dbReference type="RefSeq" id="WP_145074009.1">
    <property type="nucleotide sequence ID" value="NZ_CP036425.1"/>
</dbReference>
<dbReference type="AlphaFoldDB" id="A0A517YQD0"/>
<keyword evidence="2" id="KW-1185">Reference proteome</keyword>
<dbReference type="OrthoDB" id="1364053at2"/>
<organism evidence="1 2">
    <name type="scientific">Poriferisphaera corsica</name>
    <dbReference type="NCBI Taxonomy" id="2528020"/>
    <lineage>
        <taxon>Bacteria</taxon>
        <taxon>Pseudomonadati</taxon>
        <taxon>Planctomycetota</taxon>
        <taxon>Phycisphaerae</taxon>
        <taxon>Phycisphaerales</taxon>
        <taxon>Phycisphaeraceae</taxon>
        <taxon>Poriferisphaera</taxon>
    </lineage>
</organism>
<evidence type="ECO:0000313" key="1">
    <source>
        <dbReference type="EMBL" id="QDU32427.1"/>
    </source>
</evidence>
<proteinExistence type="predicted"/>
<dbReference type="EMBL" id="CP036425">
    <property type="protein sequence ID" value="QDU32427.1"/>
    <property type="molecule type" value="Genomic_DNA"/>
</dbReference>
<accession>A0A517YQD0</accession>
<gene>
    <name evidence="1" type="ORF">KS4_04590</name>
</gene>
<sequence>MGKMQWLQKLWAAGGVAEAGGVDLDAFYHDKIKAMGKLLGHRQPFVFKDLLKDGKIEVREFEGKLTGTTMATVQMIGPDGSGPLPNKLGTYELVMFTKIKRPEGFVIRYNANDVTEFDRSYFKLYLTLRDIMDKVAKLAKDEVIQPKDALDISCEVTGRTYHCVFDELKFKRNHFEFEGQDHGLLLCVLVFESEYIFAKNNGVRALMNEFKKSEIYPYSTLKRKPVI</sequence>
<reference evidence="1 2" key="1">
    <citation type="submission" date="2019-02" db="EMBL/GenBank/DDBJ databases">
        <title>Deep-cultivation of Planctomycetes and their phenomic and genomic characterization uncovers novel biology.</title>
        <authorList>
            <person name="Wiegand S."/>
            <person name="Jogler M."/>
            <person name="Boedeker C."/>
            <person name="Pinto D."/>
            <person name="Vollmers J."/>
            <person name="Rivas-Marin E."/>
            <person name="Kohn T."/>
            <person name="Peeters S.H."/>
            <person name="Heuer A."/>
            <person name="Rast P."/>
            <person name="Oberbeckmann S."/>
            <person name="Bunk B."/>
            <person name="Jeske O."/>
            <person name="Meyerdierks A."/>
            <person name="Storesund J.E."/>
            <person name="Kallscheuer N."/>
            <person name="Luecker S."/>
            <person name="Lage O.M."/>
            <person name="Pohl T."/>
            <person name="Merkel B.J."/>
            <person name="Hornburger P."/>
            <person name="Mueller R.-W."/>
            <person name="Bruemmer F."/>
            <person name="Labrenz M."/>
            <person name="Spormann A.M."/>
            <person name="Op den Camp H."/>
            <person name="Overmann J."/>
            <person name="Amann R."/>
            <person name="Jetten M.S.M."/>
            <person name="Mascher T."/>
            <person name="Medema M.H."/>
            <person name="Devos D.P."/>
            <person name="Kaster A.-K."/>
            <person name="Ovreas L."/>
            <person name="Rohde M."/>
            <person name="Galperin M.Y."/>
            <person name="Jogler C."/>
        </authorList>
    </citation>
    <scope>NUCLEOTIDE SEQUENCE [LARGE SCALE GENOMIC DNA]</scope>
    <source>
        <strain evidence="1 2">KS4</strain>
    </source>
</reference>